<evidence type="ECO:0000256" key="1">
    <source>
        <dbReference type="SAM" id="SignalP"/>
    </source>
</evidence>
<organism evidence="2 3">
    <name type="scientific">Nocardioides hankookensis</name>
    <dbReference type="NCBI Taxonomy" id="443157"/>
    <lineage>
        <taxon>Bacteria</taxon>
        <taxon>Bacillati</taxon>
        <taxon>Actinomycetota</taxon>
        <taxon>Actinomycetes</taxon>
        <taxon>Propionibacteriales</taxon>
        <taxon>Nocardioidaceae</taxon>
        <taxon>Nocardioides</taxon>
    </lineage>
</organism>
<reference evidence="3" key="1">
    <citation type="journal article" date="2019" name="Int. J. Syst. Evol. Microbiol.">
        <title>The Global Catalogue of Microorganisms (GCM) 10K type strain sequencing project: providing services to taxonomists for standard genome sequencing and annotation.</title>
        <authorList>
            <consortium name="The Broad Institute Genomics Platform"/>
            <consortium name="The Broad Institute Genome Sequencing Center for Infectious Disease"/>
            <person name="Wu L."/>
            <person name="Ma J."/>
        </authorList>
    </citation>
    <scope>NUCLEOTIDE SEQUENCE [LARGE SCALE GENOMIC DNA]</scope>
    <source>
        <strain evidence="3">CCUG 54522</strain>
    </source>
</reference>
<keyword evidence="3" id="KW-1185">Reference proteome</keyword>
<protein>
    <submittedName>
        <fullName evidence="2">DUF6461 domain-containing protein</fullName>
    </submittedName>
</protein>
<dbReference type="Pfam" id="PF20062">
    <property type="entry name" value="DUF6461"/>
    <property type="match status" value="1"/>
</dbReference>
<dbReference type="RefSeq" id="WP_379160440.1">
    <property type="nucleotide sequence ID" value="NZ_JBHSRJ010000009.1"/>
</dbReference>
<feature type="signal peptide" evidence="1">
    <location>
        <begin position="1"/>
        <end position="25"/>
    </location>
</feature>
<sequence length="226" mass="25290">MRLRASGLITLVLVLSALAASSASAAPAPPDDWHGSKTVMPSAYAWLNDYTPEVDYDLLVIRGLTAGQVRHRLGTVKRRLTDLTPSEAESWVDDHTDDRFYTAPAVAQVARRGPAVIVYVPYWGQSDKTIKKLSRGGLAVHFTTTVELDTYLTVARRGTIVRWFDAGFRPPRNGALPEEEGLDWGARHQNIWATAWAFMERVSRIHISEEWFDLDHPTYVFRGTGP</sequence>
<gene>
    <name evidence="2" type="ORF">ACFPYL_23535</name>
</gene>
<name>A0ABW1LS32_9ACTN</name>
<dbReference type="Proteomes" id="UP001596135">
    <property type="component" value="Unassembled WGS sequence"/>
</dbReference>
<proteinExistence type="predicted"/>
<keyword evidence="1" id="KW-0732">Signal</keyword>
<dbReference type="InterPro" id="IPR045592">
    <property type="entry name" value="DUF6461"/>
</dbReference>
<accession>A0ABW1LS32</accession>
<evidence type="ECO:0000313" key="2">
    <source>
        <dbReference type="EMBL" id="MFC6046077.1"/>
    </source>
</evidence>
<feature type="chain" id="PRO_5047225882" evidence="1">
    <location>
        <begin position="26"/>
        <end position="226"/>
    </location>
</feature>
<evidence type="ECO:0000313" key="3">
    <source>
        <dbReference type="Proteomes" id="UP001596135"/>
    </source>
</evidence>
<comment type="caution">
    <text evidence="2">The sequence shown here is derived from an EMBL/GenBank/DDBJ whole genome shotgun (WGS) entry which is preliminary data.</text>
</comment>
<dbReference type="EMBL" id="JBHSRJ010000009">
    <property type="protein sequence ID" value="MFC6046077.1"/>
    <property type="molecule type" value="Genomic_DNA"/>
</dbReference>